<dbReference type="GO" id="GO:0006310">
    <property type="term" value="P:DNA recombination"/>
    <property type="evidence" value="ECO:0007669"/>
    <property type="project" value="UniProtKB-KW"/>
</dbReference>
<name>A0A2S1LU15_9FLAO</name>
<organism evidence="2 3">
    <name type="scientific">Flavobacterium kingsejongi</name>
    <dbReference type="NCBI Taxonomy" id="1678728"/>
    <lineage>
        <taxon>Bacteria</taxon>
        <taxon>Pseudomonadati</taxon>
        <taxon>Bacteroidota</taxon>
        <taxon>Flavobacteriia</taxon>
        <taxon>Flavobacteriales</taxon>
        <taxon>Flavobacteriaceae</taxon>
        <taxon>Flavobacterium</taxon>
    </lineage>
</organism>
<evidence type="ECO:0008006" key="4">
    <source>
        <dbReference type="Google" id="ProtNLM"/>
    </source>
</evidence>
<dbReference type="GO" id="GO:0015074">
    <property type="term" value="P:DNA integration"/>
    <property type="evidence" value="ECO:0007669"/>
    <property type="project" value="InterPro"/>
</dbReference>
<dbReference type="Gene3D" id="1.10.443.10">
    <property type="entry name" value="Intergrase catalytic core"/>
    <property type="match status" value="1"/>
</dbReference>
<dbReference type="RefSeq" id="WP_108738680.1">
    <property type="nucleotide sequence ID" value="NZ_CP020919.1"/>
</dbReference>
<dbReference type="Proteomes" id="UP000244677">
    <property type="component" value="Chromosome"/>
</dbReference>
<gene>
    <name evidence="2" type="ORF">FK004_19235</name>
</gene>
<dbReference type="AlphaFoldDB" id="A0A2S1LU15"/>
<dbReference type="EMBL" id="CP020919">
    <property type="protein sequence ID" value="AWG27198.1"/>
    <property type="molecule type" value="Genomic_DNA"/>
</dbReference>
<evidence type="ECO:0000313" key="2">
    <source>
        <dbReference type="EMBL" id="AWG27198.1"/>
    </source>
</evidence>
<keyword evidence="3" id="KW-1185">Reference proteome</keyword>
<protein>
    <recommendedName>
        <fullName evidence="4">Tyr recombinase domain-containing protein</fullName>
    </recommendedName>
</protein>
<proteinExistence type="predicted"/>
<accession>A0A2S1LU15</accession>
<evidence type="ECO:0000313" key="3">
    <source>
        <dbReference type="Proteomes" id="UP000244677"/>
    </source>
</evidence>
<dbReference type="SUPFAM" id="SSF56349">
    <property type="entry name" value="DNA breaking-rejoining enzymes"/>
    <property type="match status" value="1"/>
</dbReference>
<evidence type="ECO:0000256" key="1">
    <source>
        <dbReference type="ARBA" id="ARBA00023172"/>
    </source>
</evidence>
<sequence>MKNLLNGCSYSDIWVSPEDWKKTTAKSSLKKPWYIQCYFFDPNFKKKFPRGFPYRKKLNSFKTLDERKAAAELYLKEIPKLFEDMGYNPIRDIYMINKSAEVALFDLGPDSLFCNALELAFNKIKIADSTRNDIRQILVHLKKAAIRLGYDLIRVEDIKRRNIKLLFDDMENKDKFSAHKFNKYRGYLSIIYTCLLEYEAVESNIIKDISKRKQTKNIREVLTDSQRKKVNDHLRNNYPEFWRFTLIFFHSGGRVRELLDVKIKDVDLKNQTYRVLIKKGSSYEWVVRVIKDISVDLWKRVMLSGINEDYVFSVGLVPGPQRIRREQIGRRWNVHVKEKLNITADFYSLKHLNLDETTEMLSMNDAAAMANHKSTKMIENHYAVGEKARQNERLKSIRNEFA</sequence>
<keyword evidence="1" id="KW-0233">DNA recombination</keyword>
<reference evidence="2 3" key="1">
    <citation type="submission" date="2017-04" db="EMBL/GenBank/DDBJ databases">
        <title>Complete genome sequence of Flavobacterium kingsejong AJ004.</title>
        <authorList>
            <person name="Lee P.C."/>
        </authorList>
    </citation>
    <scope>NUCLEOTIDE SEQUENCE [LARGE SCALE GENOMIC DNA]</scope>
    <source>
        <strain evidence="2 3">AJ004</strain>
    </source>
</reference>
<dbReference type="KEGG" id="fki:FK004_19235"/>
<dbReference type="GO" id="GO:0003677">
    <property type="term" value="F:DNA binding"/>
    <property type="evidence" value="ECO:0007669"/>
    <property type="project" value="InterPro"/>
</dbReference>
<dbReference type="InterPro" id="IPR011010">
    <property type="entry name" value="DNA_brk_join_enz"/>
</dbReference>
<dbReference type="InterPro" id="IPR013762">
    <property type="entry name" value="Integrase-like_cat_sf"/>
</dbReference>
<dbReference type="OrthoDB" id="662986at2"/>